<name>A0A5C1A8G2_9BACT</name>
<proteinExistence type="predicted"/>
<organism evidence="2 3">
    <name type="scientific">Limnoglobus roseus</name>
    <dbReference type="NCBI Taxonomy" id="2598579"/>
    <lineage>
        <taxon>Bacteria</taxon>
        <taxon>Pseudomonadati</taxon>
        <taxon>Planctomycetota</taxon>
        <taxon>Planctomycetia</taxon>
        <taxon>Gemmatales</taxon>
        <taxon>Gemmataceae</taxon>
        <taxon>Limnoglobus</taxon>
    </lineage>
</organism>
<sequence>MSQALLAKRQASPQITLKSVPLNQKLLADLEKIETLPHLSDTVIKAMTLANDPNSTLADMAALICRDTLLAATVLKIANSPVYGGSVPIADVRLGVNRLGLRGCANLISSIGLTGLYSKHPLPVRVACETILRHSLFTALLASAVNRVLRLDLQGEEFTGALLHDIGRLVICVKAPDHFAAANLSNFDEAENVCAEERGVYGTDHCAVGGMFAIKNNLPKALGRVISNHHTPAREPHFRELVGLVAFADALANHIQSQHNVQKFDLAAAVGFSEMSKGLDRERLSQLREKLPAIAVESVREARRLMKTLSP</sequence>
<dbReference type="PANTHER" id="PTHR33525:SF6">
    <property type="entry name" value="HDOD DOMAIN-CONTAINING PROTEIN"/>
    <property type="match status" value="1"/>
</dbReference>
<dbReference type="SMART" id="SM00471">
    <property type="entry name" value="HDc"/>
    <property type="match status" value="1"/>
</dbReference>
<reference evidence="3" key="1">
    <citation type="submission" date="2019-08" db="EMBL/GenBank/DDBJ databases">
        <title>Limnoglobus roseus gen. nov., sp. nov., a novel freshwater planctomycete with a giant genome from the family Gemmataceae.</title>
        <authorList>
            <person name="Kulichevskaya I.S."/>
            <person name="Naumoff D.G."/>
            <person name="Miroshnikov K."/>
            <person name="Ivanova A."/>
            <person name="Philippov D.A."/>
            <person name="Hakobyan A."/>
            <person name="Rijpstra I.C."/>
            <person name="Sinninghe Damste J.S."/>
            <person name="Liesack W."/>
            <person name="Dedysh S.N."/>
        </authorList>
    </citation>
    <scope>NUCLEOTIDE SEQUENCE [LARGE SCALE GENOMIC DNA]</scope>
    <source>
        <strain evidence="3">PX52</strain>
    </source>
</reference>
<dbReference type="PANTHER" id="PTHR33525">
    <property type="match status" value="1"/>
</dbReference>
<evidence type="ECO:0000259" key="1">
    <source>
        <dbReference type="PROSITE" id="PS51833"/>
    </source>
</evidence>
<dbReference type="Gene3D" id="1.10.3210.10">
    <property type="entry name" value="Hypothetical protein af1432"/>
    <property type="match status" value="1"/>
</dbReference>
<dbReference type="SUPFAM" id="SSF109604">
    <property type="entry name" value="HD-domain/PDEase-like"/>
    <property type="match status" value="1"/>
</dbReference>
<gene>
    <name evidence="2" type="ORF">PX52LOC_01447</name>
</gene>
<evidence type="ECO:0000313" key="3">
    <source>
        <dbReference type="Proteomes" id="UP000324974"/>
    </source>
</evidence>
<dbReference type="InterPro" id="IPR003607">
    <property type="entry name" value="HD/PDEase_dom"/>
</dbReference>
<evidence type="ECO:0000313" key="2">
    <source>
        <dbReference type="EMBL" id="QEL14557.1"/>
    </source>
</evidence>
<dbReference type="EMBL" id="CP042425">
    <property type="protein sequence ID" value="QEL14557.1"/>
    <property type="molecule type" value="Genomic_DNA"/>
</dbReference>
<dbReference type="RefSeq" id="WP_168218851.1">
    <property type="nucleotide sequence ID" value="NZ_CP042425.1"/>
</dbReference>
<accession>A0A5C1A8G2</accession>
<dbReference type="AlphaFoldDB" id="A0A5C1A8G2"/>
<dbReference type="InterPro" id="IPR052340">
    <property type="entry name" value="RNase_Y/CdgJ"/>
</dbReference>
<dbReference type="PROSITE" id="PS51833">
    <property type="entry name" value="HDOD"/>
    <property type="match status" value="1"/>
</dbReference>
<feature type="domain" description="HDOD" evidence="1">
    <location>
        <begin position="36"/>
        <end position="232"/>
    </location>
</feature>
<dbReference type="NCBIfam" id="TIGR00277">
    <property type="entry name" value="HDIG"/>
    <property type="match status" value="1"/>
</dbReference>
<dbReference type="Pfam" id="PF08668">
    <property type="entry name" value="HDOD"/>
    <property type="match status" value="1"/>
</dbReference>
<protein>
    <submittedName>
        <fullName evidence="2">HDOD domain-containing protein</fullName>
    </submittedName>
</protein>
<dbReference type="KEGG" id="lrs:PX52LOC_01447"/>
<dbReference type="Proteomes" id="UP000324974">
    <property type="component" value="Chromosome"/>
</dbReference>
<dbReference type="InterPro" id="IPR006675">
    <property type="entry name" value="HDIG_dom"/>
</dbReference>
<dbReference type="InterPro" id="IPR013976">
    <property type="entry name" value="HDOD"/>
</dbReference>
<keyword evidence="3" id="KW-1185">Reference proteome</keyword>